<name>A0AA90UWG7_9BACT</name>
<dbReference type="Proteomes" id="UP000421408">
    <property type="component" value="Unassembled WGS sequence"/>
</dbReference>
<dbReference type="PROSITE" id="PS51257">
    <property type="entry name" value="PROKAR_LIPOPROTEIN"/>
    <property type="match status" value="1"/>
</dbReference>
<evidence type="ECO:0000313" key="2">
    <source>
        <dbReference type="Proteomes" id="UP000421408"/>
    </source>
</evidence>
<dbReference type="RefSeq" id="WP_153118357.1">
    <property type="nucleotide sequence ID" value="NZ_JAHRGJ010000042.1"/>
</dbReference>
<protein>
    <recommendedName>
        <fullName evidence="3">DUF3244 domain-containing protein</fullName>
    </recommendedName>
</protein>
<dbReference type="EMBL" id="VZCC01000014">
    <property type="protein sequence ID" value="MQN83033.1"/>
    <property type="molecule type" value="Genomic_DNA"/>
</dbReference>
<gene>
    <name evidence="1" type="ORF">F7D74_03280</name>
</gene>
<dbReference type="AlphaFoldDB" id="A0AA90UWG7"/>
<reference evidence="2" key="1">
    <citation type="submission" date="2019-09" db="EMBL/GenBank/DDBJ databases">
        <title>Distinct polysaccharide growth profiles of human intestinal Prevotella copri isolates.</title>
        <authorList>
            <person name="Fehlner-Peach H."/>
            <person name="Magnabosco C."/>
            <person name="Raghavan V."/>
            <person name="Scher J.U."/>
            <person name="Tett A."/>
            <person name="Cox L.M."/>
            <person name="Gottsegen C."/>
            <person name="Watters A."/>
            <person name="Wiltshire- Gordon J.D."/>
            <person name="Segata N."/>
            <person name="Bonneau R."/>
            <person name="Littman D.R."/>
        </authorList>
    </citation>
    <scope>NUCLEOTIDE SEQUENCE [LARGE SCALE GENOMIC DNA]</scope>
    <source>
        <strain evidence="2">iAA108</strain>
    </source>
</reference>
<accession>A0AA90UWG7</accession>
<proteinExistence type="predicted"/>
<sequence>MKKICFICLMVLVPFLGYSTTISCINKHWQGTHRTITKGDLSLYEKDGDVMLSSDEVLHGVDVLISTRENSPLKVITSVTVNSEIKLLVEDEIPQEGCYVKISQGEKYVLYFVTRD</sequence>
<evidence type="ECO:0008006" key="3">
    <source>
        <dbReference type="Google" id="ProtNLM"/>
    </source>
</evidence>
<organism evidence="1 2">
    <name type="scientific">Segatella copri</name>
    <dbReference type="NCBI Taxonomy" id="165179"/>
    <lineage>
        <taxon>Bacteria</taxon>
        <taxon>Pseudomonadati</taxon>
        <taxon>Bacteroidota</taxon>
        <taxon>Bacteroidia</taxon>
        <taxon>Bacteroidales</taxon>
        <taxon>Prevotellaceae</taxon>
        <taxon>Segatella</taxon>
    </lineage>
</organism>
<evidence type="ECO:0000313" key="1">
    <source>
        <dbReference type="EMBL" id="MQN83033.1"/>
    </source>
</evidence>
<comment type="caution">
    <text evidence="1">The sequence shown here is derived from an EMBL/GenBank/DDBJ whole genome shotgun (WGS) entry which is preliminary data.</text>
</comment>